<dbReference type="Proteomes" id="UP000217289">
    <property type="component" value="Chromosome"/>
</dbReference>
<dbReference type="PANTHER" id="PTHR10264">
    <property type="entry name" value="BAND 7 PROTEIN-RELATED"/>
    <property type="match status" value="1"/>
</dbReference>
<sequence length="271" mass="29764">MDVLPGSVFPWVLGAAALGVGVARSLMRQVLVPEGYTALLYRHGRFVRVLTPGAWWRWRRGLSYQHVDMRQRSLPVPGQEVLSQEQVGLKVSLAVRFAVVEPARAHHSVQSYTDTLHLAAQLALREEVARHTVEELVSGRVELGQRMRERVAAEGSAIGLSVTSVEVRDVMLPADLRRAFAETLKARKEAQARLEKVRGESAALRNLSNAARQVERQPELLRLRLLQTLGDASTTPGTTFVLGVGPEPASLVRGRPARKAKKKSAPESGTP</sequence>
<dbReference type="PRINTS" id="PR00721">
    <property type="entry name" value="STOMATIN"/>
</dbReference>
<dbReference type="OrthoDB" id="5501731at2"/>
<dbReference type="Gene3D" id="6.10.250.2090">
    <property type="match status" value="1"/>
</dbReference>
<evidence type="ECO:0000256" key="2">
    <source>
        <dbReference type="ARBA" id="ARBA00008164"/>
    </source>
</evidence>
<dbReference type="CDD" id="cd13438">
    <property type="entry name" value="SPFH_eoslipins_u2"/>
    <property type="match status" value="1"/>
</dbReference>
<gene>
    <name evidence="6" type="ORF">MEBOL_005540</name>
</gene>
<feature type="domain" description="Band 7" evidence="5">
    <location>
        <begin position="27"/>
        <end position="184"/>
    </location>
</feature>
<dbReference type="InterPro" id="IPR001972">
    <property type="entry name" value="Stomatin_HflK_fam"/>
</dbReference>
<evidence type="ECO:0000313" key="7">
    <source>
        <dbReference type="Proteomes" id="UP000217289"/>
    </source>
</evidence>
<accession>A0A250IJT8</accession>
<evidence type="ECO:0000313" key="6">
    <source>
        <dbReference type="EMBL" id="ATB32064.1"/>
    </source>
</evidence>
<keyword evidence="7" id="KW-1185">Reference proteome</keyword>
<reference evidence="6 7" key="1">
    <citation type="submission" date="2017-06" db="EMBL/GenBank/DDBJ databases">
        <authorList>
            <person name="Kim H.J."/>
            <person name="Triplett B.A."/>
        </authorList>
    </citation>
    <scope>NUCLEOTIDE SEQUENCE [LARGE SCALE GENOMIC DNA]</scope>
    <source>
        <strain evidence="6 7">DSM 14713</strain>
    </source>
</reference>
<dbReference type="AlphaFoldDB" id="A0A250IJT8"/>
<dbReference type="EMBL" id="CP022163">
    <property type="protein sequence ID" value="ATB32064.1"/>
    <property type="molecule type" value="Genomic_DNA"/>
</dbReference>
<feature type="region of interest" description="Disordered" evidence="4">
    <location>
        <begin position="237"/>
        <end position="271"/>
    </location>
</feature>
<organism evidence="6 7">
    <name type="scientific">Melittangium boletus DSM 14713</name>
    <dbReference type="NCBI Taxonomy" id="1294270"/>
    <lineage>
        <taxon>Bacteria</taxon>
        <taxon>Pseudomonadati</taxon>
        <taxon>Myxococcota</taxon>
        <taxon>Myxococcia</taxon>
        <taxon>Myxococcales</taxon>
        <taxon>Cystobacterineae</taxon>
        <taxon>Archangiaceae</taxon>
        <taxon>Melittangium</taxon>
    </lineage>
</organism>
<dbReference type="PANTHER" id="PTHR10264:SF83">
    <property type="entry name" value="BLL5629 PROTEIN"/>
    <property type="match status" value="1"/>
</dbReference>
<protein>
    <recommendedName>
        <fullName evidence="5">Band 7 domain-containing protein</fullName>
    </recommendedName>
</protein>
<evidence type="ECO:0000256" key="3">
    <source>
        <dbReference type="SAM" id="Coils"/>
    </source>
</evidence>
<dbReference type="InterPro" id="IPR036013">
    <property type="entry name" value="Band_7/SPFH_dom_sf"/>
</dbReference>
<dbReference type="Gene3D" id="3.30.479.30">
    <property type="entry name" value="Band 7 domain"/>
    <property type="match status" value="1"/>
</dbReference>
<evidence type="ECO:0000259" key="5">
    <source>
        <dbReference type="SMART" id="SM00244"/>
    </source>
</evidence>
<proteinExistence type="inferred from homology"/>
<dbReference type="SUPFAM" id="SSF117892">
    <property type="entry name" value="Band 7/SPFH domain"/>
    <property type="match status" value="1"/>
</dbReference>
<dbReference type="InterPro" id="IPR001107">
    <property type="entry name" value="Band_7"/>
</dbReference>
<name>A0A250IJT8_9BACT</name>
<dbReference type="Pfam" id="PF01145">
    <property type="entry name" value="Band_7"/>
    <property type="match status" value="1"/>
</dbReference>
<comment type="similarity">
    <text evidence="2">Belongs to the band 7/mec-2 family.</text>
</comment>
<comment type="subcellular location">
    <subcellularLocation>
        <location evidence="1">Membrane</location>
        <topology evidence="1">Single-pass membrane protein</topology>
    </subcellularLocation>
</comment>
<keyword evidence="3" id="KW-0175">Coiled coil</keyword>
<evidence type="ECO:0000256" key="1">
    <source>
        <dbReference type="ARBA" id="ARBA00004167"/>
    </source>
</evidence>
<dbReference type="SMART" id="SM00244">
    <property type="entry name" value="PHB"/>
    <property type="match status" value="1"/>
</dbReference>
<evidence type="ECO:0000256" key="4">
    <source>
        <dbReference type="SAM" id="MobiDB-lite"/>
    </source>
</evidence>
<dbReference type="GO" id="GO:0005886">
    <property type="term" value="C:plasma membrane"/>
    <property type="evidence" value="ECO:0007669"/>
    <property type="project" value="InterPro"/>
</dbReference>
<dbReference type="RefSeq" id="WP_095980309.1">
    <property type="nucleotide sequence ID" value="NZ_CP022163.1"/>
</dbReference>
<feature type="coiled-coil region" evidence="3">
    <location>
        <begin position="180"/>
        <end position="217"/>
    </location>
</feature>
<dbReference type="InterPro" id="IPR043202">
    <property type="entry name" value="Band-7_stomatin-like"/>
</dbReference>
<dbReference type="KEGG" id="mbd:MEBOL_005540"/>